<organism evidence="1 2">
    <name type="scientific">[Emmonsia] crescens</name>
    <dbReference type="NCBI Taxonomy" id="73230"/>
    <lineage>
        <taxon>Eukaryota</taxon>
        <taxon>Fungi</taxon>
        <taxon>Dikarya</taxon>
        <taxon>Ascomycota</taxon>
        <taxon>Pezizomycotina</taxon>
        <taxon>Eurotiomycetes</taxon>
        <taxon>Eurotiomycetidae</taxon>
        <taxon>Onygenales</taxon>
        <taxon>Ajellomycetaceae</taxon>
        <taxon>Emergomyces</taxon>
    </lineage>
</organism>
<dbReference type="VEuPathDB" id="FungiDB:EMCG_02344"/>
<sequence length="142" mass="16260">MTEASIHGGMCQDDVITYVKAFLRWFKKSDPDRTGAWIKHRISVAMVLWSQFLHDNELQQGAESQGNGPGDDRRWLLELETSIEAKLKAGIGSHQIYVYFWEGGIANRPWTCRVKMAVLASRVQSRLVYISWSGTNNHKSYE</sequence>
<protein>
    <submittedName>
        <fullName evidence="1">Uncharacterized protein</fullName>
    </submittedName>
</protein>
<proteinExistence type="predicted"/>
<dbReference type="EMBL" id="LCZI01000988">
    <property type="protein sequence ID" value="KKZ63343.1"/>
    <property type="molecule type" value="Genomic_DNA"/>
</dbReference>
<reference evidence="2" key="1">
    <citation type="journal article" date="2015" name="PLoS Genet.">
        <title>The dynamic genome and transcriptome of the human fungal pathogen Blastomyces and close relative Emmonsia.</title>
        <authorList>
            <person name="Munoz J.F."/>
            <person name="Gauthier G.M."/>
            <person name="Desjardins C.A."/>
            <person name="Gallo J.E."/>
            <person name="Holder J."/>
            <person name="Sullivan T.D."/>
            <person name="Marty A.J."/>
            <person name="Carmen J.C."/>
            <person name="Chen Z."/>
            <person name="Ding L."/>
            <person name="Gujja S."/>
            <person name="Magrini V."/>
            <person name="Misas E."/>
            <person name="Mitreva M."/>
            <person name="Priest M."/>
            <person name="Saif S."/>
            <person name="Whiston E.A."/>
            <person name="Young S."/>
            <person name="Zeng Q."/>
            <person name="Goldman W.E."/>
            <person name="Mardis E.R."/>
            <person name="Taylor J.W."/>
            <person name="McEwen J.G."/>
            <person name="Clay O.K."/>
            <person name="Klein B.S."/>
            <person name="Cuomo C.A."/>
        </authorList>
    </citation>
    <scope>NUCLEOTIDE SEQUENCE [LARGE SCALE GENOMIC DNA]</scope>
    <source>
        <strain evidence="2">UAMH 3008</strain>
    </source>
</reference>
<name>A0A0G2HYZ1_9EURO</name>
<comment type="caution">
    <text evidence="1">The sequence shown here is derived from an EMBL/GenBank/DDBJ whole genome shotgun (WGS) entry which is preliminary data.</text>
</comment>
<evidence type="ECO:0000313" key="1">
    <source>
        <dbReference type="EMBL" id="KKZ63343.1"/>
    </source>
</evidence>
<gene>
    <name evidence="1" type="ORF">EMCG_02344</name>
</gene>
<evidence type="ECO:0000313" key="2">
    <source>
        <dbReference type="Proteomes" id="UP000034164"/>
    </source>
</evidence>
<dbReference type="Proteomes" id="UP000034164">
    <property type="component" value="Unassembled WGS sequence"/>
</dbReference>
<accession>A0A0G2HYZ1</accession>
<dbReference type="AlphaFoldDB" id="A0A0G2HYZ1"/>